<proteinExistence type="predicted"/>
<organism evidence="2 3">
    <name type="scientific">Stentor coeruleus</name>
    <dbReference type="NCBI Taxonomy" id="5963"/>
    <lineage>
        <taxon>Eukaryota</taxon>
        <taxon>Sar</taxon>
        <taxon>Alveolata</taxon>
        <taxon>Ciliophora</taxon>
        <taxon>Postciliodesmatophora</taxon>
        <taxon>Heterotrichea</taxon>
        <taxon>Heterotrichida</taxon>
        <taxon>Stentoridae</taxon>
        <taxon>Stentor</taxon>
    </lineage>
</organism>
<keyword evidence="1" id="KW-0175">Coiled coil</keyword>
<comment type="caution">
    <text evidence="2">The sequence shown here is derived from an EMBL/GenBank/DDBJ whole genome shotgun (WGS) entry which is preliminary data.</text>
</comment>
<evidence type="ECO:0000313" key="3">
    <source>
        <dbReference type="Proteomes" id="UP000187209"/>
    </source>
</evidence>
<keyword evidence="3" id="KW-1185">Reference proteome</keyword>
<reference evidence="2 3" key="1">
    <citation type="submission" date="2016-11" db="EMBL/GenBank/DDBJ databases">
        <title>The macronuclear genome of Stentor coeruleus: a giant cell with tiny introns.</title>
        <authorList>
            <person name="Slabodnick M."/>
            <person name="Ruby J.G."/>
            <person name="Reiff S.B."/>
            <person name="Swart E.C."/>
            <person name="Gosai S."/>
            <person name="Prabakaran S."/>
            <person name="Witkowska E."/>
            <person name="Larue G.E."/>
            <person name="Fisher S."/>
            <person name="Freeman R.M."/>
            <person name="Gunawardena J."/>
            <person name="Chu W."/>
            <person name="Stover N.A."/>
            <person name="Gregory B.D."/>
            <person name="Nowacki M."/>
            <person name="Derisi J."/>
            <person name="Roy S.W."/>
            <person name="Marshall W.F."/>
            <person name="Sood P."/>
        </authorList>
    </citation>
    <scope>NUCLEOTIDE SEQUENCE [LARGE SCALE GENOMIC DNA]</scope>
    <source>
        <strain evidence="2">WM001</strain>
    </source>
</reference>
<feature type="coiled-coil region" evidence="1">
    <location>
        <begin position="82"/>
        <end position="169"/>
    </location>
</feature>
<dbReference type="OrthoDB" id="10454979at2759"/>
<dbReference type="EMBL" id="MPUH01000490">
    <property type="protein sequence ID" value="OMJ79053.1"/>
    <property type="molecule type" value="Genomic_DNA"/>
</dbReference>
<feature type="coiled-coil region" evidence="1">
    <location>
        <begin position="416"/>
        <end position="471"/>
    </location>
</feature>
<evidence type="ECO:0000313" key="2">
    <source>
        <dbReference type="EMBL" id="OMJ79053.1"/>
    </source>
</evidence>
<dbReference type="Proteomes" id="UP000187209">
    <property type="component" value="Unassembled WGS sequence"/>
</dbReference>
<accession>A0A1R2BQH2</accession>
<protein>
    <submittedName>
        <fullName evidence="2">Uncharacterized protein</fullName>
    </submittedName>
</protein>
<sequence>MDEDLDTATLLDDNLWKIVETKLMYINDPEVDFSRPIATSTTYTELNVLLEQMGKVKFQQNSVWQTPSSKIKKTYDNTLNLHREVDIQLEEVSALLEKFQEKVEFNETEQEDLAKEINKEASQVEMLEMTLNDATRNFEMNFGHFEKLIKDAQKAVEESKDLVKQGREKASMGATIHKLEEELSRSHLIIEDLQFKEKTLTEKLNKSRGEYDFNLKRLKSEFESLHKQHTTLKGAYDELHTLHYSTSTTTSRETDQIKGELLKMTKAYNAAVEELSTKEEVHESLKKTIIDLGEKVDKYKGMIDANSPEWDRRQYQSEVTVATMTAEMNKVKNAWMHDLEILSQVRLERDSMHTQYSLLDQKYSKLSVENGALKGKIEELKQEARANFEASKIHIIPDRNVKSATGSITRIEVDYCREIENMKKTYDQEIEKLNEELDWYKAKIETERQWSHSLELANQHLEEQIKEMRKHLG</sequence>
<gene>
    <name evidence="2" type="ORF">SteCoe_20998</name>
</gene>
<evidence type="ECO:0000256" key="1">
    <source>
        <dbReference type="SAM" id="Coils"/>
    </source>
</evidence>
<name>A0A1R2BQH2_9CILI</name>
<dbReference type="AlphaFoldDB" id="A0A1R2BQH2"/>